<protein>
    <recommendedName>
        <fullName evidence="1">PD-(D/E)XK endonuclease-like domain-containing protein</fullName>
    </recommendedName>
</protein>
<comment type="caution">
    <text evidence="2">The sequence shown here is derived from an EMBL/GenBank/DDBJ whole genome shotgun (WGS) entry which is preliminary data.</text>
</comment>
<dbReference type="InterPro" id="IPR038726">
    <property type="entry name" value="PDDEXK_AddAB-type"/>
</dbReference>
<dbReference type="AlphaFoldDB" id="A0A1F8F519"/>
<dbReference type="Pfam" id="PF12705">
    <property type="entry name" value="PDDEXK_1"/>
    <property type="match status" value="1"/>
</dbReference>
<evidence type="ECO:0000313" key="2">
    <source>
        <dbReference type="EMBL" id="OGN08223.1"/>
    </source>
</evidence>
<proteinExistence type="predicted"/>
<accession>A0A1F8F519</accession>
<gene>
    <name evidence="2" type="ORF">A2750_01240</name>
</gene>
<dbReference type="Gene3D" id="3.90.320.10">
    <property type="match status" value="1"/>
</dbReference>
<dbReference type="Proteomes" id="UP000178023">
    <property type="component" value="Unassembled WGS sequence"/>
</dbReference>
<organism evidence="2 3">
    <name type="scientific">Candidatus Yanofskybacteria bacterium RIFCSPHIGHO2_01_FULL_45_42</name>
    <dbReference type="NCBI Taxonomy" id="1802671"/>
    <lineage>
        <taxon>Bacteria</taxon>
        <taxon>Candidatus Yanofskyibacteriota</taxon>
    </lineage>
</organism>
<feature type="domain" description="PD-(D/E)XK endonuclease-like" evidence="1">
    <location>
        <begin position="23"/>
        <end position="244"/>
    </location>
</feature>
<evidence type="ECO:0000259" key="1">
    <source>
        <dbReference type="Pfam" id="PF12705"/>
    </source>
</evidence>
<dbReference type="InterPro" id="IPR011604">
    <property type="entry name" value="PDDEXK-like_dom_sf"/>
</dbReference>
<reference evidence="2 3" key="1">
    <citation type="journal article" date="2016" name="Nat. Commun.">
        <title>Thousands of microbial genomes shed light on interconnected biogeochemical processes in an aquifer system.</title>
        <authorList>
            <person name="Anantharaman K."/>
            <person name="Brown C.T."/>
            <person name="Hug L.A."/>
            <person name="Sharon I."/>
            <person name="Castelle C.J."/>
            <person name="Probst A.J."/>
            <person name="Thomas B.C."/>
            <person name="Singh A."/>
            <person name="Wilkins M.J."/>
            <person name="Karaoz U."/>
            <person name="Brodie E.L."/>
            <person name="Williams K.H."/>
            <person name="Hubbard S.S."/>
            <person name="Banfield J.F."/>
        </authorList>
    </citation>
    <scope>NUCLEOTIDE SEQUENCE [LARGE SCALE GENOMIC DNA]</scope>
</reference>
<dbReference type="EMBL" id="MGJL01000009">
    <property type="protein sequence ID" value="OGN08223.1"/>
    <property type="molecule type" value="Genomic_DNA"/>
</dbReference>
<sequence>MSKYYNPQRVKNVFDPSSEEPFRISRSKIDLFLNCPRCFYLDRRLGVAQPPGYPFSLNSAVDALLKKEFDIHRAKGEPHPLMKAYGIDAVPMHHEQLNVWRDSLRGGIAYHHQPTNLLVTGGIDDLWLNSKGEVIIVDYKATSKTGEVSLDADWQIGYKRQMEVYQWLFRQNGFKVSPVGYFVYCNGITDKKAFDAKLEFDIKLIPYEGNGSWVEGTLRDIKNCLVSDKMPPSGEDCDFCRYREAVRTTEH</sequence>
<name>A0A1F8F519_9BACT</name>
<evidence type="ECO:0000313" key="3">
    <source>
        <dbReference type="Proteomes" id="UP000178023"/>
    </source>
</evidence>